<dbReference type="KEGG" id="csq:CSCA_2235"/>
<dbReference type="GO" id="GO:0042802">
    <property type="term" value="F:identical protein binding"/>
    <property type="evidence" value="ECO:0007669"/>
    <property type="project" value="TreeGrafter"/>
</dbReference>
<dbReference type="PANTHER" id="PTHR40448">
    <property type="entry name" value="TWO-COMPONENT SENSOR HISTIDINE KINASE"/>
    <property type="match status" value="1"/>
</dbReference>
<dbReference type="Proteomes" id="UP000033115">
    <property type="component" value="Chromosome"/>
</dbReference>
<dbReference type="GO" id="GO:0000160">
    <property type="term" value="P:phosphorelay signal transduction system"/>
    <property type="evidence" value="ECO:0007669"/>
    <property type="project" value="UniProtKB-KW"/>
</dbReference>
<keyword evidence="4" id="KW-0812">Transmembrane</keyword>
<dbReference type="STRING" id="1548.CSCA_2235"/>
<reference evidence="6 7" key="1">
    <citation type="journal article" date="2015" name="J. Biotechnol.">
        <title>Complete genome sequence of a malodorant-producing acetogen, Clostridium scatologenes ATCC 25775(T).</title>
        <authorList>
            <person name="Zhu Z."/>
            <person name="Guo T."/>
            <person name="Zheng H."/>
            <person name="Song T."/>
            <person name="Ouyang P."/>
            <person name="Xie J."/>
        </authorList>
    </citation>
    <scope>NUCLEOTIDE SEQUENCE [LARGE SCALE GENOMIC DNA]</scope>
    <source>
        <strain evidence="6 7">ATCC 25775</strain>
    </source>
</reference>
<keyword evidence="4" id="KW-0472">Membrane</keyword>
<keyword evidence="3" id="KW-0175">Coiled coil</keyword>
<dbReference type="RefSeq" id="WP_029163102.1">
    <property type="nucleotide sequence ID" value="NZ_CP009933.1"/>
</dbReference>
<feature type="domain" description="Histidine kinase" evidence="5">
    <location>
        <begin position="292"/>
        <end position="439"/>
    </location>
</feature>
<dbReference type="InterPro" id="IPR005467">
    <property type="entry name" value="His_kinase_dom"/>
</dbReference>
<dbReference type="Pfam" id="PF02518">
    <property type="entry name" value="HATPase_c"/>
    <property type="match status" value="1"/>
</dbReference>
<keyword evidence="4" id="KW-1133">Transmembrane helix</keyword>
<dbReference type="GO" id="GO:0016301">
    <property type="term" value="F:kinase activity"/>
    <property type="evidence" value="ECO:0007669"/>
    <property type="project" value="UniProtKB-KW"/>
</dbReference>
<evidence type="ECO:0000256" key="4">
    <source>
        <dbReference type="SAM" id="Phobius"/>
    </source>
</evidence>
<evidence type="ECO:0000259" key="5">
    <source>
        <dbReference type="PROSITE" id="PS50109"/>
    </source>
</evidence>
<dbReference type="Gene3D" id="1.10.287.130">
    <property type="match status" value="1"/>
</dbReference>
<feature type="transmembrane region" description="Helical" evidence="4">
    <location>
        <begin position="62"/>
        <end position="79"/>
    </location>
</feature>
<evidence type="ECO:0000256" key="2">
    <source>
        <dbReference type="ARBA" id="ARBA00023012"/>
    </source>
</evidence>
<evidence type="ECO:0000256" key="3">
    <source>
        <dbReference type="SAM" id="Coils"/>
    </source>
</evidence>
<dbReference type="InterPro" id="IPR036890">
    <property type="entry name" value="HATPase_C_sf"/>
</dbReference>
<feature type="transmembrane region" description="Helical" evidence="4">
    <location>
        <begin position="159"/>
        <end position="179"/>
    </location>
</feature>
<accession>A0A0E3JNJ9</accession>
<keyword evidence="7" id="KW-1185">Reference proteome</keyword>
<evidence type="ECO:0000313" key="6">
    <source>
        <dbReference type="EMBL" id="AKA69360.1"/>
    </source>
</evidence>
<dbReference type="HOGENOM" id="CLU_020211_16_0_9"/>
<organism evidence="6 7">
    <name type="scientific">Clostridium scatologenes</name>
    <dbReference type="NCBI Taxonomy" id="1548"/>
    <lineage>
        <taxon>Bacteria</taxon>
        <taxon>Bacillati</taxon>
        <taxon>Bacillota</taxon>
        <taxon>Clostridia</taxon>
        <taxon>Eubacteriales</taxon>
        <taxon>Clostridiaceae</taxon>
        <taxon>Clostridium</taxon>
    </lineage>
</organism>
<feature type="transmembrane region" description="Helical" evidence="4">
    <location>
        <begin position="38"/>
        <end position="56"/>
    </location>
</feature>
<feature type="transmembrane region" description="Helical" evidence="4">
    <location>
        <begin position="191"/>
        <end position="208"/>
    </location>
</feature>
<evidence type="ECO:0000313" key="7">
    <source>
        <dbReference type="Proteomes" id="UP000033115"/>
    </source>
</evidence>
<proteinExistence type="predicted"/>
<dbReference type="SUPFAM" id="SSF55874">
    <property type="entry name" value="ATPase domain of HSP90 chaperone/DNA topoisomerase II/histidine kinase"/>
    <property type="match status" value="1"/>
</dbReference>
<dbReference type="Pfam" id="PF14689">
    <property type="entry name" value="SPOB_a"/>
    <property type="match status" value="1"/>
</dbReference>
<dbReference type="Gene3D" id="3.30.565.10">
    <property type="entry name" value="Histidine kinase-like ATPase, C-terminal domain"/>
    <property type="match status" value="1"/>
</dbReference>
<dbReference type="SMART" id="SM00387">
    <property type="entry name" value="HATPase_c"/>
    <property type="match status" value="1"/>
</dbReference>
<name>A0A0E3JNJ9_CLOSL</name>
<dbReference type="InterPro" id="IPR039506">
    <property type="entry name" value="SPOB_a"/>
</dbReference>
<gene>
    <name evidence="6" type="ORF">CSCA_2235</name>
</gene>
<sequence>MNIIKEILLDGIESLILLGIFEILCTKKRFILQNKVKTGLFCTFYILATCLSTFYIPKVYHTLFLSVFYILLLTCITRIKLFNSVVIFFLFSIIIFATENLAQIIEIFIFRINLNEIFSTSLYWWIFIISSKTLQILIVVMLFKFSSRFSKFKLFEKEGALFFNLILQVQIFSLFIFSANFSVFDSNNIKIYNAIILIIYFIFLILLFKDLKEKERLINISNKYRIQEQQIKNMEEIIAIIRQEKHDFANHINVIQGLCLLNKPNTVERINDYVLRVSDTIHSSFRYLDTGNDYLDGLLSIKNNYAMKNNINFKVSINEPFSSIKIREDELMSIISNLIDNAFESFDSKPDIEYKEISITTFRECNIFCIEISDNGSYISENICKKIFYKGFSTKTKKSSDHGFGLYITKKLVQQNNGVISVSSTPEITKFLVEFEIEDIKNE</sequence>
<keyword evidence="1 6" id="KW-0418">Kinase</keyword>
<keyword evidence="2" id="KW-0902">Two-component regulatory system</keyword>
<dbReference type="PANTHER" id="PTHR40448:SF1">
    <property type="entry name" value="TWO-COMPONENT SENSOR HISTIDINE KINASE"/>
    <property type="match status" value="1"/>
</dbReference>
<evidence type="ECO:0000256" key="1">
    <source>
        <dbReference type="ARBA" id="ARBA00022777"/>
    </source>
</evidence>
<dbReference type="InterPro" id="IPR003594">
    <property type="entry name" value="HATPase_dom"/>
</dbReference>
<protein>
    <submittedName>
        <fullName evidence="6">Two-component sensor histidine kinase</fullName>
    </submittedName>
</protein>
<dbReference type="AlphaFoldDB" id="A0A0E3JNJ9"/>
<dbReference type="PROSITE" id="PS50109">
    <property type="entry name" value="HIS_KIN"/>
    <property type="match status" value="1"/>
</dbReference>
<feature type="coiled-coil region" evidence="3">
    <location>
        <begin position="217"/>
        <end position="244"/>
    </location>
</feature>
<keyword evidence="1 6" id="KW-0808">Transferase</keyword>
<feature type="transmembrane region" description="Helical" evidence="4">
    <location>
        <begin position="86"/>
        <end position="110"/>
    </location>
</feature>
<feature type="transmembrane region" description="Helical" evidence="4">
    <location>
        <begin position="122"/>
        <end position="147"/>
    </location>
</feature>
<dbReference type="EMBL" id="CP009933">
    <property type="protein sequence ID" value="AKA69360.1"/>
    <property type="molecule type" value="Genomic_DNA"/>
</dbReference>